<gene>
    <name evidence="2" type="ORF">ACH4F9_43240</name>
</gene>
<dbReference type="EMBL" id="JBIRGQ010000015">
    <property type="protein sequence ID" value="MFH8551813.1"/>
    <property type="molecule type" value="Genomic_DNA"/>
</dbReference>
<dbReference type="RefSeq" id="WP_397718940.1">
    <property type="nucleotide sequence ID" value="NZ_JBIRGN010000015.1"/>
</dbReference>
<reference evidence="2 3" key="1">
    <citation type="submission" date="2024-10" db="EMBL/GenBank/DDBJ databases">
        <title>The Natural Products Discovery Center: Release of the First 8490 Sequenced Strains for Exploring Actinobacteria Biosynthetic Diversity.</title>
        <authorList>
            <person name="Kalkreuter E."/>
            <person name="Kautsar S.A."/>
            <person name="Yang D."/>
            <person name="Bader C.D."/>
            <person name="Teijaro C.N."/>
            <person name="Fluegel L."/>
            <person name="Davis C.M."/>
            <person name="Simpson J.R."/>
            <person name="Lauterbach L."/>
            <person name="Steele A.D."/>
            <person name="Gui C."/>
            <person name="Meng S."/>
            <person name="Li G."/>
            <person name="Viehrig K."/>
            <person name="Ye F."/>
            <person name="Su P."/>
            <person name="Kiefer A.F."/>
            <person name="Nichols A."/>
            <person name="Cepeda A.J."/>
            <person name="Yan W."/>
            <person name="Fan B."/>
            <person name="Jiang Y."/>
            <person name="Adhikari A."/>
            <person name="Zheng C.-J."/>
            <person name="Schuster L."/>
            <person name="Cowan T.M."/>
            <person name="Smanski M.J."/>
            <person name="Chevrette M.G."/>
            <person name="De Carvalho L.P.S."/>
            <person name="Shen B."/>
        </authorList>
    </citation>
    <scope>NUCLEOTIDE SEQUENCE [LARGE SCALE GENOMIC DNA]</scope>
    <source>
        <strain evidence="2 3">NPDC017990</strain>
    </source>
</reference>
<proteinExistence type="predicted"/>
<dbReference type="Proteomes" id="UP001610818">
    <property type="component" value="Unassembled WGS sequence"/>
</dbReference>
<evidence type="ECO:0000256" key="1">
    <source>
        <dbReference type="SAM" id="MobiDB-lite"/>
    </source>
</evidence>
<organism evidence="2 3">
    <name type="scientific">Streptomyces longisporoflavus</name>
    <dbReference type="NCBI Taxonomy" id="28044"/>
    <lineage>
        <taxon>Bacteria</taxon>
        <taxon>Bacillati</taxon>
        <taxon>Actinomycetota</taxon>
        <taxon>Actinomycetes</taxon>
        <taxon>Kitasatosporales</taxon>
        <taxon>Streptomycetaceae</taxon>
        <taxon>Streptomyces</taxon>
    </lineage>
</organism>
<accession>A0ABW7R3G2</accession>
<name>A0ABW7R3G2_9ACTN</name>
<keyword evidence="3" id="KW-1185">Reference proteome</keyword>
<comment type="caution">
    <text evidence="2">The sequence shown here is derived from an EMBL/GenBank/DDBJ whole genome shotgun (WGS) entry which is preliminary data.</text>
</comment>
<evidence type="ECO:0000313" key="3">
    <source>
        <dbReference type="Proteomes" id="UP001610818"/>
    </source>
</evidence>
<feature type="region of interest" description="Disordered" evidence="1">
    <location>
        <begin position="66"/>
        <end position="87"/>
    </location>
</feature>
<protein>
    <recommendedName>
        <fullName evidence="4">DUF1127 domain-containing protein</fullName>
    </recommendedName>
</protein>
<sequence>MPAHGPVHGGDNLAGLPRRLERWLRQQINHYSRLVPLQQQLLDRLGLSAREVERFAAARRRARAGERLLRSGATRQIRPKPAPRYET</sequence>
<evidence type="ECO:0000313" key="2">
    <source>
        <dbReference type="EMBL" id="MFH8551813.1"/>
    </source>
</evidence>
<evidence type="ECO:0008006" key="4">
    <source>
        <dbReference type="Google" id="ProtNLM"/>
    </source>
</evidence>